<reference evidence="3 4" key="1">
    <citation type="submission" date="2016-01" db="EMBL/GenBank/DDBJ databases">
        <title>The new phylogeny of the genus Mycobacterium.</title>
        <authorList>
            <person name="Tarcisio F."/>
            <person name="Conor M."/>
            <person name="Antonella G."/>
            <person name="Elisabetta G."/>
            <person name="Giulia F.S."/>
            <person name="Sara T."/>
            <person name="Anna F."/>
            <person name="Clotilde B."/>
            <person name="Roberto B."/>
            <person name="Veronica D.S."/>
            <person name="Fabio R."/>
            <person name="Monica P."/>
            <person name="Olivier J."/>
            <person name="Enrico T."/>
            <person name="Nicola S."/>
        </authorList>
    </citation>
    <scope>NUCLEOTIDE SEQUENCE [LARGE SCALE GENOMIC DNA]</scope>
    <source>
        <strain evidence="3 4">DSM 45394</strain>
    </source>
</reference>
<dbReference type="NCBIfam" id="TIGR01552">
    <property type="entry name" value="phd_fam"/>
    <property type="match status" value="1"/>
</dbReference>
<dbReference type="OrthoDB" id="557859at2"/>
<gene>
    <name evidence="3" type="ORF">AWC16_07240</name>
</gene>
<evidence type="ECO:0000256" key="1">
    <source>
        <dbReference type="ARBA" id="ARBA00009981"/>
    </source>
</evidence>
<dbReference type="RefSeq" id="WP_085263812.1">
    <property type="nucleotide sequence ID" value="NZ_LQPG01000010.1"/>
</dbReference>
<evidence type="ECO:0000256" key="2">
    <source>
        <dbReference type="RuleBase" id="RU362080"/>
    </source>
</evidence>
<protein>
    <recommendedName>
        <fullName evidence="2">Antitoxin</fullName>
    </recommendedName>
</protein>
<name>A0A1X1YPG8_9MYCO</name>
<organism evidence="3 4">
    <name type="scientific">Mycolicibacter longobardus</name>
    <dbReference type="NCBI Taxonomy" id="1108812"/>
    <lineage>
        <taxon>Bacteria</taxon>
        <taxon>Bacillati</taxon>
        <taxon>Actinomycetota</taxon>
        <taxon>Actinomycetes</taxon>
        <taxon>Mycobacteriales</taxon>
        <taxon>Mycobacteriaceae</taxon>
        <taxon>Mycolicibacter</taxon>
    </lineage>
</organism>
<dbReference type="InterPro" id="IPR006442">
    <property type="entry name" value="Antitoxin_Phd/YefM"/>
</dbReference>
<accession>A0A1X1YPG8</accession>
<comment type="similarity">
    <text evidence="1 2">Belongs to the phD/YefM antitoxin family.</text>
</comment>
<dbReference type="AlphaFoldDB" id="A0A1X1YPG8"/>
<evidence type="ECO:0000313" key="4">
    <source>
        <dbReference type="Proteomes" id="UP000193866"/>
    </source>
</evidence>
<dbReference type="Proteomes" id="UP000193866">
    <property type="component" value="Unassembled WGS sequence"/>
</dbReference>
<comment type="function">
    <text evidence="2">Antitoxin component of a type II toxin-antitoxin (TA) system.</text>
</comment>
<dbReference type="EMBL" id="LQPG01000010">
    <property type="protein sequence ID" value="ORW12925.1"/>
    <property type="molecule type" value="Genomic_DNA"/>
</dbReference>
<dbReference type="SUPFAM" id="SSF143120">
    <property type="entry name" value="YefM-like"/>
    <property type="match status" value="1"/>
</dbReference>
<proteinExistence type="inferred from homology"/>
<dbReference type="STRING" id="1108812.AWC16_07240"/>
<dbReference type="InterPro" id="IPR036165">
    <property type="entry name" value="YefM-like_sf"/>
</dbReference>
<keyword evidence="4" id="KW-1185">Reference proteome</keyword>
<dbReference type="Pfam" id="PF02604">
    <property type="entry name" value="PhdYeFM_antitox"/>
    <property type="match status" value="1"/>
</dbReference>
<comment type="caution">
    <text evidence="3">The sequence shown here is derived from an EMBL/GenBank/DDBJ whole genome shotgun (WGS) entry which is preliminary data.</text>
</comment>
<dbReference type="Gene3D" id="3.40.1620.10">
    <property type="entry name" value="YefM-like domain"/>
    <property type="match status" value="1"/>
</dbReference>
<evidence type="ECO:0000313" key="3">
    <source>
        <dbReference type="EMBL" id="ORW12925.1"/>
    </source>
</evidence>
<sequence length="80" mass="8664">MAVIPQKELRNNVAEVLRRAESGEEITITVAGRPVAQLGPTAPRQWVSGQALRSIWAAPAPTTLDADIEQFTAPLVDPFE</sequence>